<dbReference type="Proteomes" id="UP000823388">
    <property type="component" value="Chromosome 7K"/>
</dbReference>
<proteinExistence type="predicted"/>
<protein>
    <submittedName>
        <fullName evidence="1">Uncharacterized protein</fullName>
    </submittedName>
</protein>
<evidence type="ECO:0000313" key="1">
    <source>
        <dbReference type="EMBL" id="KAG2570130.1"/>
    </source>
</evidence>
<dbReference type="EMBL" id="CM029049">
    <property type="protein sequence ID" value="KAG2570130.1"/>
    <property type="molecule type" value="Genomic_DNA"/>
</dbReference>
<feature type="non-terminal residue" evidence="1">
    <location>
        <position position="1"/>
    </location>
</feature>
<keyword evidence="2" id="KW-1185">Reference proteome</keyword>
<comment type="caution">
    <text evidence="1">The sequence shown here is derived from an EMBL/GenBank/DDBJ whole genome shotgun (WGS) entry which is preliminary data.</text>
</comment>
<evidence type="ECO:0000313" key="2">
    <source>
        <dbReference type="Proteomes" id="UP000823388"/>
    </source>
</evidence>
<organism evidence="1 2">
    <name type="scientific">Panicum virgatum</name>
    <name type="common">Blackwell switchgrass</name>
    <dbReference type="NCBI Taxonomy" id="38727"/>
    <lineage>
        <taxon>Eukaryota</taxon>
        <taxon>Viridiplantae</taxon>
        <taxon>Streptophyta</taxon>
        <taxon>Embryophyta</taxon>
        <taxon>Tracheophyta</taxon>
        <taxon>Spermatophyta</taxon>
        <taxon>Magnoliopsida</taxon>
        <taxon>Liliopsida</taxon>
        <taxon>Poales</taxon>
        <taxon>Poaceae</taxon>
        <taxon>PACMAD clade</taxon>
        <taxon>Panicoideae</taxon>
        <taxon>Panicodae</taxon>
        <taxon>Paniceae</taxon>
        <taxon>Panicinae</taxon>
        <taxon>Panicum</taxon>
        <taxon>Panicum sect. Hiantes</taxon>
    </lineage>
</organism>
<dbReference type="AlphaFoldDB" id="A0A8T0Q8A6"/>
<accession>A0A8T0Q8A6</accession>
<sequence>DDDKVVAQYVDLTSDEDDFEREHLAYGQGDAAQCTGTLQMQELGAYDGQANAAQSTNTMQELTVDDGQGDAAQGTATLQVLAQKTKEAETTEQNLLPQAIKINAEHTESVRKDLLRVHEMRDGSMTGCLHSVGGQEAAAVDKDPRTPTSVREPAVPVCSLESGVLEQGIKKSITGADEMQSTQDKCSNGAATKGKGKGTEVAVGESSSGAGKWVVSKTESGAAVTDPLGGSTPKRLRTAGSVVAGAGWASTVEELVQQAAGRLVQQAKAGNTSASMVVDAVLELLGDALGVASPLAGSSDTAVVMALGAVYKQLTMKRLNEGVAVETTRDL</sequence>
<reference evidence="1" key="1">
    <citation type="submission" date="2020-05" db="EMBL/GenBank/DDBJ databases">
        <title>WGS assembly of Panicum virgatum.</title>
        <authorList>
            <person name="Lovell J.T."/>
            <person name="Jenkins J."/>
            <person name="Shu S."/>
            <person name="Juenger T.E."/>
            <person name="Schmutz J."/>
        </authorList>
    </citation>
    <scope>NUCLEOTIDE SEQUENCE</scope>
    <source>
        <strain evidence="1">AP13</strain>
    </source>
</reference>
<gene>
    <name evidence="1" type="ORF">PVAP13_7KG047036</name>
</gene>
<name>A0A8T0Q8A6_PANVG</name>